<feature type="domain" description="HTH La-type RNA-binding" evidence="4">
    <location>
        <begin position="299"/>
        <end position="388"/>
    </location>
</feature>
<feature type="compositionally biased region" description="Basic residues" evidence="3">
    <location>
        <begin position="645"/>
        <end position="658"/>
    </location>
</feature>
<evidence type="ECO:0000259" key="4">
    <source>
        <dbReference type="PROSITE" id="PS50961"/>
    </source>
</evidence>
<dbReference type="InterPro" id="IPR006630">
    <property type="entry name" value="La_HTH"/>
</dbReference>
<gene>
    <name evidence="5" type="ORF">SVIM_LOCUS383633</name>
</gene>
<feature type="region of interest" description="Disordered" evidence="3">
    <location>
        <begin position="393"/>
        <end position="421"/>
    </location>
</feature>
<feature type="region of interest" description="Disordered" evidence="3">
    <location>
        <begin position="634"/>
        <end position="681"/>
    </location>
</feature>
<dbReference type="InterPro" id="IPR045180">
    <property type="entry name" value="La_dom_prot"/>
</dbReference>
<dbReference type="FunFam" id="1.10.10.10:FF:000131">
    <property type="entry name" value="la-related protein 1B isoform X2"/>
    <property type="match status" value="1"/>
</dbReference>
<keyword evidence="1 2" id="KW-0694">RNA-binding</keyword>
<evidence type="ECO:0000256" key="3">
    <source>
        <dbReference type="SAM" id="MobiDB-lite"/>
    </source>
</evidence>
<dbReference type="PANTHER" id="PTHR22792:SF101">
    <property type="entry name" value="LA-RELATED PROTEIN 1A"/>
    <property type="match status" value="1"/>
</dbReference>
<reference evidence="5" key="1">
    <citation type="submission" date="2019-03" db="EMBL/GenBank/DDBJ databases">
        <authorList>
            <person name="Mank J."/>
            <person name="Almeida P."/>
        </authorList>
    </citation>
    <scope>NUCLEOTIDE SEQUENCE</scope>
    <source>
        <strain evidence="5">78183</strain>
    </source>
</reference>
<dbReference type="SMART" id="SM00715">
    <property type="entry name" value="LA"/>
    <property type="match status" value="1"/>
</dbReference>
<accession>A0A6N2MKD5</accession>
<dbReference type="SUPFAM" id="SSF46785">
    <property type="entry name" value="Winged helix' DNA-binding domain"/>
    <property type="match status" value="1"/>
</dbReference>
<dbReference type="PANTHER" id="PTHR22792">
    <property type="entry name" value="LUPUS LA PROTEIN-RELATED"/>
    <property type="match status" value="1"/>
</dbReference>
<feature type="compositionally biased region" description="Polar residues" evidence="3">
    <location>
        <begin position="393"/>
        <end position="403"/>
    </location>
</feature>
<dbReference type="CDD" id="cd07323">
    <property type="entry name" value="LAM"/>
    <property type="match status" value="1"/>
</dbReference>
<dbReference type="Pfam" id="PF21071">
    <property type="entry name" value="LARP1_HEAT"/>
    <property type="match status" value="1"/>
</dbReference>
<feature type="compositionally biased region" description="Pro residues" evidence="3">
    <location>
        <begin position="119"/>
        <end position="132"/>
    </location>
</feature>
<dbReference type="SMART" id="SM00684">
    <property type="entry name" value="DM15"/>
    <property type="match status" value="3"/>
</dbReference>
<protein>
    <recommendedName>
        <fullName evidence="4">HTH La-type RNA-binding domain-containing protein</fullName>
    </recommendedName>
</protein>
<dbReference type="GO" id="GO:0000339">
    <property type="term" value="F:RNA cap binding"/>
    <property type="evidence" value="ECO:0007669"/>
    <property type="project" value="InterPro"/>
</dbReference>
<feature type="compositionally biased region" description="Basic residues" evidence="3">
    <location>
        <begin position="105"/>
        <end position="114"/>
    </location>
</feature>
<feature type="region of interest" description="Disordered" evidence="3">
    <location>
        <begin position="697"/>
        <end position="719"/>
    </location>
</feature>
<feature type="compositionally biased region" description="Basic and acidic residues" evidence="3">
    <location>
        <begin position="412"/>
        <end position="421"/>
    </location>
</feature>
<dbReference type="AlphaFoldDB" id="A0A6N2MKD5"/>
<evidence type="ECO:0000313" key="5">
    <source>
        <dbReference type="EMBL" id="VFU54675.1"/>
    </source>
</evidence>
<dbReference type="PROSITE" id="PS50961">
    <property type="entry name" value="HTH_LA"/>
    <property type="match status" value="1"/>
</dbReference>
<proteinExistence type="predicted"/>
<dbReference type="Pfam" id="PF05383">
    <property type="entry name" value="La"/>
    <property type="match status" value="1"/>
</dbReference>
<dbReference type="InterPro" id="IPR036388">
    <property type="entry name" value="WH-like_DNA-bd_sf"/>
</dbReference>
<feature type="compositionally biased region" description="Polar residues" evidence="3">
    <location>
        <begin position="697"/>
        <end position="709"/>
    </location>
</feature>
<dbReference type="EMBL" id="CAADRP010001852">
    <property type="protein sequence ID" value="VFU54675.1"/>
    <property type="molecule type" value="Genomic_DNA"/>
</dbReference>
<feature type="compositionally biased region" description="Polar residues" evidence="3">
    <location>
        <begin position="659"/>
        <end position="677"/>
    </location>
</feature>
<dbReference type="InterPro" id="IPR006607">
    <property type="entry name" value="DM15"/>
</dbReference>
<feature type="compositionally biased region" description="Low complexity" evidence="3">
    <location>
        <begin position="710"/>
        <end position="719"/>
    </location>
</feature>
<feature type="compositionally biased region" description="Polar residues" evidence="3">
    <location>
        <begin position="87"/>
        <end position="104"/>
    </location>
</feature>
<dbReference type="GO" id="GO:0048255">
    <property type="term" value="P:mRNA stabilization"/>
    <property type="evidence" value="ECO:0007669"/>
    <property type="project" value="InterPro"/>
</dbReference>
<dbReference type="Gene3D" id="1.10.10.10">
    <property type="entry name" value="Winged helix-like DNA-binding domain superfamily/Winged helix DNA-binding domain"/>
    <property type="match status" value="1"/>
</dbReference>
<feature type="region of interest" description="Disordered" evidence="3">
    <location>
        <begin position="1"/>
        <end position="132"/>
    </location>
</feature>
<organism evidence="5">
    <name type="scientific">Salix viminalis</name>
    <name type="common">Common osier</name>
    <name type="synonym">Basket willow</name>
    <dbReference type="NCBI Taxonomy" id="40686"/>
    <lineage>
        <taxon>Eukaryota</taxon>
        <taxon>Viridiplantae</taxon>
        <taxon>Streptophyta</taxon>
        <taxon>Embryophyta</taxon>
        <taxon>Tracheophyta</taxon>
        <taxon>Spermatophyta</taxon>
        <taxon>Magnoliopsida</taxon>
        <taxon>eudicotyledons</taxon>
        <taxon>Gunneridae</taxon>
        <taxon>Pentapetalae</taxon>
        <taxon>rosids</taxon>
        <taxon>fabids</taxon>
        <taxon>Malpighiales</taxon>
        <taxon>Salicaceae</taxon>
        <taxon>Saliceae</taxon>
        <taxon>Salix</taxon>
    </lineage>
</organism>
<dbReference type="InterPro" id="IPR036390">
    <property type="entry name" value="WH_DNA-bd_sf"/>
</dbReference>
<sequence length="902" mass="100823">MAENETGDDQRGSSTVGPKSPWKTPVVADAPVMGTAESWPALSDAQQQQQQQRSKLTDSASEKPPPVLVAAGCDTAARPEASPQGLAGQQRSHASGNTNSSNKHSSSRHQKSGSKRNPNGPPPFPAPFPYQQPPIPPVFPAIVPPPHIAVSGFNYQPGPPPFPPAANHLVKSGSDAYPMQPFVPPVNGQPPPRGDPNAYAVNFPNQRLNVQESGGHLNQLWHHQRAFGPRDNILLQQGMGPRHLIRPPFFAPPQGFMVGPSFPAPPICYIPVAPPGSLRGPHPPRFVQYPINPGTHMLPQEIQTLRASIMQQIEYYFSDENLLNDHYLISLMDDQGWVPISTIAGFKRVKKMTTDISLILDALQSSGSIEVQGEKIRKRDDWSKWIPASSQQAMSLKAQTSEDQPGENAEEDNTKGLSKESAEFSSCTAVKDAKKLSNVDIVKLEVKSVLFKAGKPGCDGDSDPGACYTTPYPDNAQGFRPSALNYHVTEVMEDARNLADFSDDFASTFMLDEELELEQKSHKNDGCSPVRRVDDEEDEMVVHDQDVQRLVIVTQNRRAGEEYKKSGGKSKSISTELASAINDGLYFYEQELKTKRSNRRKNSSSFDNRDGYLRTTNSISLVLNSKAGEISAASCGHEESGSSNHARKQNKGFHKHQSSHTQRFFSSNFRNHGTGRNNFGIISESPPSNSVGFFFSSTPPENHGTRSSKLSVSPHGLLSGSSPPVGSMPKSFPPFQHPSHQLLEENGFKQQKYLKYRKRCLYDRKKMGIGCSEEMNTLYRFWSYFLRNMFVPSMYNEFRKFALEDASANYYYGMECLFRFYSYGLEKEFRDDLYKDFEELALDFYCKGNVYGLEKYWAFHHYCGLGDKEPKKHPELERILGEEYRSLEDFRARERSMKKDGH</sequence>
<evidence type="ECO:0000256" key="1">
    <source>
        <dbReference type="ARBA" id="ARBA00022884"/>
    </source>
</evidence>
<evidence type="ECO:0000256" key="2">
    <source>
        <dbReference type="PROSITE-ProRule" id="PRU00332"/>
    </source>
</evidence>
<name>A0A6N2MKD5_SALVM</name>